<feature type="transmembrane region" description="Helical" evidence="6">
    <location>
        <begin position="330"/>
        <end position="351"/>
    </location>
</feature>
<dbReference type="SUPFAM" id="SSF81321">
    <property type="entry name" value="Family A G protein-coupled receptor-like"/>
    <property type="match status" value="1"/>
</dbReference>
<dbReference type="Gene3D" id="1.20.1070.10">
    <property type="entry name" value="Rhodopsin 7-helix transmembrane proteins"/>
    <property type="match status" value="1"/>
</dbReference>
<reference evidence="8 9" key="1">
    <citation type="journal article" date="2017" name="G3 (Bethesda)">
        <title>First Draft Genome Sequence of the Pathogenic Fungus Lomentospora prolificans (Formerly Scedosporium prolificans).</title>
        <authorList>
            <person name="Luo R."/>
            <person name="Zimin A."/>
            <person name="Workman R."/>
            <person name="Fan Y."/>
            <person name="Pertea G."/>
            <person name="Grossman N."/>
            <person name="Wear M.P."/>
            <person name="Jia B."/>
            <person name="Miller H."/>
            <person name="Casadevall A."/>
            <person name="Timp W."/>
            <person name="Zhang S.X."/>
            <person name="Salzberg S.L."/>
        </authorList>
    </citation>
    <scope>NUCLEOTIDE SEQUENCE [LARGE SCALE GENOMIC DNA]</scope>
    <source>
        <strain evidence="8 9">JHH-5317</strain>
    </source>
</reference>
<keyword evidence="9" id="KW-1185">Reference proteome</keyword>
<accession>A0A2N3NGW4</accession>
<gene>
    <name evidence="8" type="ORF">jhhlp_001798</name>
</gene>
<comment type="caution">
    <text evidence="8">The sequence shown here is derived from an EMBL/GenBank/DDBJ whole genome shotgun (WGS) entry which is preliminary data.</text>
</comment>
<evidence type="ECO:0000313" key="8">
    <source>
        <dbReference type="EMBL" id="PKS11647.1"/>
    </source>
</evidence>
<comment type="subcellular location">
    <subcellularLocation>
        <location evidence="1">Membrane</location>
        <topology evidence="1">Multi-pass membrane protein</topology>
    </subcellularLocation>
</comment>
<organism evidence="8 9">
    <name type="scientific">Lomentospora prolificans</name>
    <dbReference type="NCBI Taxonomy" id="41688"/>
    <lineage>
        <taxon>Eukaryota</taxon>
        <taxon>Fungi</taxon>
        <taxon>Dikarya</taxon>
        <taxon>Ascomycota</taxon>
        <taxon>Pezizomycotina</taxon>
        <taxon>Sordariomycetes</taxon>
        <taxon>Hypocreomycetidae</taxon>
        <taxon>Microascales</taxon>
        <taxon>Microascaceae</taxon>
        <taxon>Lomentospora</taxon>
    </lineage>
</organism>
<dbReference type="InParanoid" id="A0A2N3NGW4"/>
<evidence type="ECO:0000259" key="7">
    <source>
        <dbReference type="PROSITE" id="PS50261"/>
    </source>
</evidence>
<evidence type="ECO:0000256" key="3">
    <source>
        <dbReference type="ARBA" id="ARBA00022989"/>
    </source>
</evidence>
<feature type="transmembrane region" description="Helical" evidence="6">
    <location>
        <begin position="42"/>
        <end position="61"/>
    </location>
</feature>
<dbReference type="PANTHER" id="PTHR23112">
    <property type="entry name" value="G PROTEIN-COUPLED RECEPTOR 157-RELATED"/>
    <property type="match status" value="1"/>
</dbReference>
<feature type="transmembrane region" description="Helical" evidence="6">
    <location>
        <begin position="371"/>
        <end position="391"/>
    </location>
</feature>
<dbReference type="VEuPathDB" id="FungiDB:jhhlp_001798"/>
<dbReference type="Proteomes" id="UP000233524">
    <property type="component" value="Unassembled WGS sequence"/>
</dbReference>
<dbReference type="GO" id="GO:0007166">
    <property type="term" value="P:cell surface receptor signaling pathway"/>
    <property type="evidence" value="ECO:0007669"/>
    <property type="project" value="InterPro"/>
</dbReference>
<feature type="compositionally biased region" description="Polar residues" evidence="5">
    <location>
        <begin position="433"/>
        <end position="444"/>
    </location>
</feature>
<dbReference type="Pfam" id="PF05462">
    <property type="entry name" value="Dicty_CAR"/>
    <property type="match status" value="1"/>
</dbReference>
<dbReference type="GO" id="GO:0005886">
    <property type="term" value="C:plasma membrane"/>
    <property type="evidence" value="ECO:0007669"/>
    <property type="project" value="TreeGrafter"/>
</dbReference>
<dbReference type="PANTHER" id="PTHR23112:SF22">
    <property type="entry name" value="G-PROTEIN COUPLED RECEPTOR"/>
    <property type="match status" value="1"/>
</dbReference>
<keyword evidence="3 6" id="KW-1133">Transmembrane helix</keyword>
<protein>
    <recommendedName>
        <fullName evidence="7">G-protein coupled receptors family 2 profile 2 domain-containing protein</fullName>
    </recommendedName>
</protein>
<dbReference type="AlphaFoldDB" id="A0A2N3NGW4"/>
<evidence type="ECO:0000256" key="4">
    <source>
        <dbReference type="ARBA" id="ARBA00023136"/>
    </source>
</evidence>
<dbReference type="OrthoDB" id="18453at2759"/>
<dbReference type="GO" id="GO:0004930">
    <property type="term" value="F:G protein-coupled receptor activity"/>
    <property type="evidence" value="ECO:0007669"/>
    <property type="project" value="TreeGrafter"/>
</dbReference>
<feature type="transmembrane region" description="Helical" evidence="6">
    <location>
        <begin position="102"/>
        <end position="128"/>
    </location>
</feature>
<keyword evidence="2 6" id="KW-0812">Transmembrane</keyword>
<proteinExistence type="predicted"/>
<dbReference type="PROSITE" id="PS50261">
    <property type="entry name" value="G_PROTEIN_RECEP_F2_4"/>
    <property type="match status" value="1"/>
</dbReference>
<dbReference type="EMBL" id="NLAX01000006">
    <property type="protein sequence ID" value="PKS11647.1"/>
    <property type="molecule type" value="Genomic_DNA"/>
</dbReference>
<sequence>MSVEDMSPATPFGAHVMARAPRTPISEEALRTITILERVSSVPSLLASLFVIVTFLTSHAFRKPINRLVFYASFGNLMTNVATLMSRSFIHSPTSGGCQLQAFLIQMFMPADSLWTLSMAINVYLTFYRKFDAQKLRKMEIPYLVINYGVPFVPAFTYIFVKDGEGNRVYGDATLWCWVTPEWQTFRIVTFYGPVWLVILSTMLIYLRAGRTIYEKRKQLYNISVPESETDPYSTSKTTEVCVTTEVVEHSDGVMSSTLSAERHRRQSSATTAPQQAQGMAAYSVTISTDVENQATSQGTIQVHSGPALGGRNGLSAQQRRKNYEAHNAAWSYTKCAILFFSAILITWIPSSANRAYSVINNSQSILGLEYAASFVLPLQGLWNCLIYITTSMTGCKTYFRELGLLPTPKVKENIALRQDFSRRDAPKKYESESMTELQLPSRPTSDDDLRTR</sequence>
<feature type="transmembrane region" description="Helical" evidence="6">
    <location>
        <begin position="188"/>
        <end position="207"/>
    </location>
</feature>
<dbReference type="STRING" id="41688.A0A2N3NGW4"/>
<evidence type="ECO:0000313" key="9">
    <source>
        <dbReference type="Proteomes" id="UP000233524"/>
    </source>
</evidence>
<feature type="region of interest" description="Disordered" evidence="5">
    <location>
        <begin position="425"/>
        <end position="453"/>
    </location>
</feature>
<keyword evidence="4 6" id="KW-0472">Membrane</keyword>
<evidence type="ECO:0000256" key="2">
    <source>
        <dbReference type="ARBA" id="ARBA00022692"/>
    </source>
</evidence>
<dbReference type="InterPro" id="IPR017981">
    <property type="entry name" value="GPCR_2-like_7TM"/>
</dbReference>
<evidence type="ECO:0000256" key="6">
    <source>
        <dbReference type="SAM" id="Phobius"/>
    </source>
</evidence>
<dbReference type="GO" id="GO:0007189">
    <property type="term" value="P:adenylate cyclase-activating G protein-coupled receptor signaling pathway"/>
    <property type="evidence" value="ECO:0007669"/>
    <property type="project" value="TreeGrafter"/>
</dbReference>
<feature type="transmembrane region" description="Helical" evidence="6">
    <location>
        <begin position="68"/>
        <end position="90"/>
    </location>
</feature>
<evidence type="ECO:0000256" key="1">
    <source>
        <dbReference type="ARBA" id="ARBA00004141"/>
    </source>
</evidence>
<name>A0A2N3NGW4_9PEZI</name>
<feature type="domain" description="G-protein coupled receptors family 2 profile 2" evidence="7">
    <location>
        <begin position="30"/>
        <end position="218"/>
    </location>
</feature>
<evidence type="ECO:0000256" key="5">
    <source>
        <dbReference type="SAM" id="MobiDB-lite"/>
    </source>
</evidence>
<feature type="transmembrane region" description="Helical" evidence="6">
    <location>
        <begin position="140"/>
        <end position="161"/>
    </location>
</feature>